<dbReference type="Gene3D" id="2.40.270.10">
    <property type="entry name" value="DNA-directed RNA polymerase, subunit 2, domain 6"/>
    <property type="match status" value="1"/>
</dbReference>
<dbReference type="Proteomes" id="UP000283530">
    <property type="component" value="Unassembled WGS sequence"/>
</dbReference>
<dbReference type="EMBL" id="QPKB01000004">
    <property type="protein sequence ID" value="RWR83553.1"/>
    <property type="molecule type" value="Genomic_DNA"/>
</dbReference>
<keyword evidence="6" id="KW-0804">Transcription</keyword>
<evidence type="ECO:0000256" key="3">
    <source>
        <dbReference type="ARBA" id="ARBA00022478"/>
    </source>
</evidence>
<evidence type="ECO:0000259" key="7">
    <source>
        <dbReference type="Pfam" id="PF00562"/>
    </source>
</evidence>
<evidence type="ECO:0000256" key="6">
    <source>
        <dbReference type="ARBA" id="ARBA00023163"/>
    </source>
</evidence>
<accession>A0A3S3MP45</accession>
<evidence type="ECO:0000256" key="1">
    <source>
        <dbReference type="ARBA" id="ARBA00006835"/>
    </source>
</evidence>
<dbReference type="OrthoDB" id="974882at2759"/>
<dbReference type="PANTHER" id="PTHR20856">
    <property type="entry name" value="DNA-DIRECTED RNA POLYMERASE I SUBUNIT 2"/>
    <property type="match status" value="1"/>
</dbReference>
<name>A0A3S3MP45_9MAGN</name>
<dbReference type="GO" id="GO:0000428">
    <property type="term" value="C:DNA-directed RNA polymerase complex"/>
    <property type="evidence" value="ECO:0007669"/>
    <property type="project" value="UniProtKB-KW"/>
</dbReference>
<dbReference type="GO" id="GO:0003677">
    <property type="term" value="F:DNA binding"/>
    <property type="evidence" value="ECO:0007669"/>
    <property type="project" value="InterPro"/>
</dbReference>
<dbReference type="GO" id="GO:0003899">
    <property type="term" value="F:DNA-directed RNA polymerase activity"/>
    <property type="evidence" value="ECO:0007669"/>
    <property type="project" value="UniProtKB-EC"/>
</dbReference>
<feature type="domain" description="DNA-directed RNA polymerase subunit 2 hybrid-binding" evidence="7">
    <location>
        <begin position="1"/>
        <end position="114"/>
    </location>
</feature>
<comment type="caution">
    <text evidence="8">The sequence shown here is derived from an EMBL/GenBank/DDBJ whole genome shotgun (WGS) entry which is preliminary data.</text>
</comment>
<proteinExistence type="inferred from homology"/>
<dbReference type="Pfam" id="PF00562">
    <property type="entry name" value="RNA_pol_Rpb2_6"/>
    <property type="match status" value="1"/>
</dbReference>
<dbReference type="InterPro" id="IPR007120">
    <property type="entry name" value="DNA-dir_RNAP_su2_dom"/>
</dbReference>
<dbReference type="SUPFAM" id="SSF64484">
    <property type="entry name" value="beta and beta-prime subunits of DNA dependent RNA-polymerase"/>
    <property type="match status" value="1"/>
</dbReference>
<evidence type="ECO:0000256" key="5">
    <source>
        <dbReference type="ARBA" id="ARBA00022695"/>
    </source>
</evidence>
<dbReference type="GO" id="GO:0032549">
    <property type="term" value="F:ribonucleoside binding"/>
    <property type="evidence" value="ECO:0007669"/>
    <property type="project" value="InterPro"/>
</dbReference>
<keyword evidence="9" id="KW-1185">Reference proteome</keyword>
<dbReference type="InterPro" id="IPR037033">
    <property type="entry name" value="DNA-dir_RNAP_su2_hyb_sf"/>
</dbReference>
<comment type="similarity">
    <text evidence="1">Belongs to the RNA polymerase beta chain family.</text>
</comment>
<evidence type="ECO:0000256" key="4">
    <source>
        <dbReference type="ARBA" id="ARBA00022679"/>
    </source>
</evidence>
<protein>
    <recommendedName>
        <fullName evidence="2">DNA-directed RNA polymerase</fullName>
        <ecNumber evidence="2">2.7.7.6</ecNumber>
    </recommendedName>
</protein>
<keyword evidence="4" id="KW-0808">Transferase</keyword>
<keyword evidence="3" id="KW-0240">DNA-directed RNA polymerase</keyword>
<dbReference type="EC" id="2.7.7.6" evidence="2"/>
<evidence type="ECO:0000256" key="2">
    <source>
        <dbReference type="ARBA" id="ARBA00012418"/>
    </source>
</evidence>
<dbReference type="InterPro" id="IPR015712">
    <property type="entry name" value="DNA-dir_RNA_pol_su2"/>
</dbReference>
<dbReference type="GO" id="GO:0006351">
    <property type="term" value="P:DNA-templated transcription"/>
    <property type="evidence" value="ECO:0007669"/>
    <property type="project" value="InterPro"/>
</dbReference>
<dbReference type="AlphaFoldDB" id="A0A3S3MP45"/>
<dbReference type="STRING" id="337451.A0A3S3MP45"/>
<reference evidence="8 9" key="1">
    <citation type="journal article" date="2019" name="Nat. Plants">
        <title>Stout camphor tree genome fills gaps in understanding of flowering plant genome evolution.</title>
        <authorList>
            <person name="Chaw S.M."/>
            <person name="Liu Y.C."/>
            <person name="Wu Y.W."/>
            <person name="Wang H.Y."/>
            <person name="Lin C.I."/>
            <person name="Wu C.S."/>
            <person name="Ke H.M."/>
            <person name="Chang L.Y."/>
            <person name="Hsu C.Y."/>
            <person name="Yang H.T."/>
            <person name="Sudianto E."/>
            <person name="Hsu M.H."/>
            <person name="Wu K.P."/>
            <person name="Wang L.N."/>
            <person name="Leebens-Mack J.H."/>
            <person name="Tsai I.J."/>
        </authorList>
    </citation>
    <scope>NUCLEOTIDE SEQUENCE [LARGE SCALE GENOMIC DNA]</scope>
    <source>
        <strain evidence="9">cv. Chaw 1501</strain>
        <tissue evidence="8">Young leaves</tissue>
    </source>
</reference>
<gene>
    <name evidence="8" type="ORF">CKAN_01231100</name>
</gene>
<evidence type="ECO:0000313" key="8">
    <source>
        <dbReference type="EMBL" id="RWR83553.1"/>
    </source>
</evidence>
<sequence>MPYLQVGTPVDMDFNPSRVPSRINVGQIFECSLGLAGYLFDRHYRIAPFDETYEQGASRRLVFPKLYLASKQTANLWVFEPMYPGRSRIFDGITGDPFEQPIIIGKSYILKLIHQRCLLINRIILELVRKLRSLEEQYLNPRQVIKNKEWK</sequence>
<organism evidence="8 9">
    <name type="scientific">Cinnamomum micranthum f. kanehirae</name>
    <dbReference type="NCBI Taxonomy" id="337451"/>
    <lineage>
        <taxon>Eukaryota</taxon>
        <taxon>Viridiplantae</taxon>
        <taxon>Streptophyta</taxon>
        <taxon>Embryophyta</taxon>
        <taxon>Tracheophyta</taxon>
        <taxon>Spermatophyta</taxon>
        <taxon>Magnoliopsida</taxon>
        <taxon>Magnoliidae</taxon>
        <taxon>Laurales</taxon>
        <taxon>Lauraceae</taxon>
        <taxon>Cinnamomum</taxon>
    </lineage>
</organism>
<evidence type="ECO:0000313" key="9">
    <source>
        <dbReference type="Proteomes" id="UP000283530"/>
    </source>
</evidence>
<keyword evidence="5" id="KW-0548">Nucleotidyltransferase</keyword>